<keyword evidence="2" id="KW-1185">Reference proteome</keyword>
<reference evidence="1" key="2">
    <citation type="submission" date="2018-05" db="EMBL/GenBank/DDBJ databases">
        <title>OgluRS3 (Oryza glumaepatula Reference Sequence Version 3).</title>
        <authorList>
            <person name="Zhang J."/>
            <person name="Kudrna D."/>
            <person name="Lee S."/>
            <person name="Talag J."/>
            <person name="Welchert J."/>
            <person name="Wing R.A."/>
        </authorList>
    </citation>
    <scope>NUCLEOTIDE SEQUENCE [LARGE SCALE GENOMIC DNA]</scope>
</reference>
<sequence length="96" mass="11000">MLKILREDGVDANSEQYHLAKELLRSRTRRTIFKRFDSKETRLKWLQWSWQNRKAIMASPSSSEDESEDDLLLAGAAACAAVALEMEGSNSERQRA</sequence>
<accession>A0A0E0BL49</accession>
<organism evidence="1">
    <name type="scientific">Oryza glumipatula</name>
    <dbReference type="NCBI Taxonomy" id="40148"/>
    <lineage>
        <taxon>Eukaryota</taxon>
        <taxon>Viridiplantae</taxon>
        <taxon>Streptophyta</taxon>
        <taxon>Embryophyta</taxon>
        <taxon>Tracheophyta</taxon>
        <taxon>Spermatophyta</taxon>
        <taxon>Magnoliopsida</taxon>
        <taxon>Liliopsida</taxon>
        <taxon>Poales</taxon>
        <taxon>Poaceae</taxon>
        <taxon>BOP clade</taxon>
        <taxon>Oryzoideae</taxon>
        <taxon>Oryzeae</taxon>
        <taxon>Oryzinae</taxon>
        <taxon>Oryza</taxon>
    </lineage>
</organism>
<dbReference type="Gramene" id="OGLUM11G19000.1">
    <property type="protein sequence ID" value="OGLUM11G19000.1"/>
    <property type="gene ID" value="OGLUM11G19000"/>
</dbReference>
<protein>
    <submittedName>
        <fullName evidence="1">Uncharacterized protein</fullName>
    </submittedName>
</protein>
<dbReference type="EnsemblPlants" id="OGLUM11G19000.1">
    <property type="protein sequence ID" value="OGLUM11G19000.1"/>
    <property type="gene ID" value="OGLUM11G19000"/>
</dbReference>
<dbReference type="AlphaFoldDB" id="A0A0E0BL49"/>
<reference evidence="1" key="1">
    <citation type="submission" date="2015-04" db="UniProtKB">
        <authorList>
            <consortium name="EnsemblPlants"/>
        </authorList>
    </citation>
    <scope>IDENTIFICATION</scope>
</reference>
<dbReference type="Proteomes" id="UP000026961">
    <property type="component" value="Chromosome 11"/>
</dbReference>
<name>A0A0E0BL49_9ORYZ</name>
<proteinExistence type="predicted"/>
<dbReference type="HOGENOM" id="CLU_2363120_0_0_1"/>
<evidence type="ECO:0000313" key="1">
    <source>
        <dbReference type="EnsemblPlants" id="OGLUM11G19000.1"/>
    </source>
</evidence>
<evidence type="ECO:0000313" key="2">
    <source>
        <dbReference type="Proteomes" id="UP000026961"/>
    </source>
</evidence>